<feature type="region of interest" description="Disordered" evidence="2">
    <location>
        <begin position="1"/>
        <end position="32"/>
    </location>
</feature>
<evidence type="ECO:0000256" key="1">
    <source>
        <dbReference type="ARBA" id="ARBA00004328"/>
    </source>
</evidence>
<dbReference type="EMBL" id="CP038448">
    <property type="protein sequence ID" value="QJT40048.1"/>
    <property type="molecule type" value="Genomic_DNA"/>
</dbReference>
<feature type="domain" description="Phage capsid-like C-terminal" evidence="3">
    <location>
        <begin position="123"/>
        <end position="397"/>
    </location>
</feature>
<dbReference type="Gene3D" id="3.30.2320.10">
    <property type="entry name" value="hypothetical protein PF0899 domain"/>
    <property type="match status" value="1"/>
</dbReference>
<evidence type="ECO:0000256" key="2">
    <source>
        <dbReference type="SAM" id="MobiDB-lite"/>
    </source>
</evidence>
<dbReference type="SUPFAM" id="SSF56563">
    <property type="entry name" value="Major capsid protein gp5"/>
    <property type="match status" value="1"/>
</dbReference>
<dbReference type="Pfam" id="PF05065">
    <property type="entry name" value="Phage_capsid"/>
    <property type="match status" value="1"/>
</dbReference>
<reference evidence="4 5" key="1">
    <citation type="submission" date="2019-03" db="EMBL/GenBank/DDBJ databases">
        <title>Novel transposon Tn6433 accelerates the dissemination of tet(E) in Aeromonas from aerobic biofilm under oxytetracycline stress.</title>
        <authorList>
            <person name="Shi Y."/>
            <person name="Tian Z."/>
            <person name="Zhang Y."/>
            <person name="Zhang H."/>
            <person name="Yang M."/>
        </authorList>
    </citation>
    <scope>NUCLEOTIDE SEQUENCE [LARGE SCALE GENOMIC DNA]</scope>
    <source>
        <strain evidence="4 5">R50-22</strain>
    </source>
</reference>
<dbReference type="InterPro" id="IPR024455">
    <property type="entry name" value="Phage_capsid"/>
</dbReference>
<accession>A0ABX6NUJ4</accession>
<evidence type="ECO:0000313" key="5">
    <source>
        <dbReference type="Proteomes" id="UP000502657"/>
    </source>
</evidence>
<keyword evidence="5" id="KW-1185">Reference proteome</keyword>
<dbReference type="RefSeq" id="WP_171269724.1">
    <property type="nucleotide sequence ID" value="NZ_CP038445.1"/>
</dbReference>
<dbReference type="NCBIfam" id="TIGR01554">
    <property type="entry name" value="major_cap_HK97"/>
    <property type="match status" value="1"/>
</dbReference>
<dbReference type="Proteomes" id="UP000502657">
    <property type="component" value="Chromosome"/>
</dbReference>
<gene>
    <name evidence="4" type="ORF">E4188_17155</name>
</gene>
<dbReference type="InterPro" id="IPR054612">
    <property type="entry name" value="Phage_capsid-like_C"/>
</dbReference>
<protein>
    <submittedName>
        <fullName evidence="4">Phage major capsid protein</fullName>
    </submittedName>
</protein>
<sequence length="401" mass="44105">MKLHELKQKRSTIAGQMRKLNDDYSEKRWDEPATKQWGDALKELDELDAQIAREERLLSLDSDKVNDEPERRSGIDLDTSVTEARQMKVLENVLRGGYQALSSEERALYKEMRAQATNVDTKGGFTVPTEFRNRVVEAMKAFGGVANISTVFETDGGNPITWVTTDGTLDEGVMIGETEEGGDKDMDFGQIQIGAKKMTSKTIKISDELLQDSGVDIVGLIVRRIASRLGRGEAKQLLTGDGQGNNIKGLLNQLTGGATSAVAGSITHSDLLHLKHSVDPAYRAGNTRWVFNDNTLLGFKELKDSTGRPLWLPDVAGVAPATIDGDQYQIDQGMPDMAAGKKAVLYGDFSYFQIRRVKGMALRRLDEKYAEAGLVGFLMFHRFDALLEDTAAVKALTLKAA</sequence>
<feature type="compositionally biased region" description="Basic and acidic residues" evidence="2">
    <location>
        <begin position="19"/>
        <end position="32"/>
    </location>
</feature>
<proteinExistence type="predicted"/>
<organism evidence="4 5">
    <name type="scientific">Aeromonas media</name>
    <dbReference type="NCBI Taxonomy" id="651"/>
    <lineage>
        <taxon>Bacteria</taxon>
        <taxon>Pseudomonadati</taxon>
        <taxon>Pseudomonadota</taxon>
        <taxon>Gammaproteobacteria</taxon>
        <taxon>Aeromonadales</taxon>
        <taxon>Aeromonadaceae</taxon>
        <taxon>Aeromonas</taxon>
    </lineage>
</organism>
<evidence type="ECO:0000259" key="3">
    <source>
        <dbReference type="Pfam" id="PF05065"/>
    </source>
</evidence>
<evidence type="ECO:0000313" key="4">
    <source>
        <dbReference type="EMBL" id="QJT40048.1"/>
    </source>
</evidence>
<dbReference type="Gene3D" id="3.30.2400.10">
    <property type="entry name" value="Major capsid protein gp5"/>
    <property type="match status" value="1"/>
</dbReference>
<name>A0ABX6NUJ4_AERME</name>
<comment type="subcellular location">
    <subcellularLocation>
        <location evidence="1">Virion</location>
    </subcellularLocation>
</comment>